<evidence type="ECO:0000259" key="1">
    <source>
        <dbReference type="Pfam" id="PF07075"/>
    </source>
</evidence>
<dbReference type="GO" id="GO:0033922">
    <property type="term" value="F:peptidoglycan beta-N-acetylmuramidase activity"/>
    <property type="evidence" value="ECO:0007669"/>
    <property type="project" value="InterPro"/>
</dbReference>
<dbReference type="Pfam" id="PF07075">
    <property type="entry name" value="NamZ_N"/>
    <property type="match status" value="1"/>
</dbReference>
<dbReference type="InterPro" id="IPR008302">
    <property type="entry name" value="NamZ"/>
</dbReference>
<name>A0A381X737_9ZZZZ</name>
<accession>A0A381X737</accession>
<proteinExistence type="predicted"/>
<dbReference type="AlphaFoldDB" id="A0A381X737"/>
<sequence>MKVPDLSFVNQVYTGLDILEQMDFRILENKTIGVLCNQTAVNRNGRHLLELIETHSNIEVAAIFEPEFGLWGIDDKRTKLIGNDRIDPVTGAKIYSLIERSVYPPDWIMSELDIVLIDIQDTGVRYSTYIPSITKFLESASDHEVSVILLDRPNPLGGLKIEGPLPRTEYQSYEAYHLLPIRHGLTIAEIIIMVNEMGWVKDLKRANLMIVPMANWTRDQYFDDTKLPWKKPAPYINDLHTLLMFSGLDLFRGT</sequence>
<dbReference type="Gene3D" id="3.40.50.12170">
    <property type="entry name" value="Uncharacterised protein PF07075, DUF1343"/>
    <property type="match status" value="1"/>
</dbReference>
<feature type="non-terminal residue" evidence="2">
    <location>
        <position position="254"/>
    </location>
</feature>
<dbReference type="PANTHER" id="PTHR42915">
    <property type="entry name" value="HYPOTHETICAL 460 KDA PROTEIN IN FEUA-SIGW INTERGENIC REGION [PRECURSOR]"/>
    <property type="match status" value="1"/>
</dbReference>
<organism evidence="2">
    <name type="scientific">marine metagenome</name>
    <dbReference type="NCBI Taxonomy" id="408172"/>
    <lineage>
        <taxon>unclassified sequences</taxon>
        <taxon>metagenomes</taxon>
        <taxon>ecological metagenomes</taxon>
    </lineage>
</organism>
<dbReference type="InterPro" id="IPR048502">
    <property type="entry name" value="NamZ_N"/>
</dbReference>
<reference evidence="2" key="1">
    <citation type="submission" date="2018-05" db="EMBL/GenBank/DDBJ databases">
        <authorList>
            <person name="Lanie J.A."/>
            <person name="Ng W.-L."/>
            <person name="Kazmierczak K.M."/>
            <person name="Andrzejewski T.M."/>
            <person name="Davidsen T.M."/>
            <person name="Wayne K.J."/>
            <person name="Tettelin H."/>
            <person name="Glass J.I."/>
            <person name="Rusch D."/>
            <person name="Podicherti R."/>
            <person name="Tsui H.-C.T."/>
            <person name="Winkler M.E."/>
        </authorList>
    </citation>
    <scope>NUCLEOTIDE SEQUENCE</scope>
</reference>
<dbReference type="EMBL" id="UINC01014000">
    <property type="protein sequence ID" value="SVA60033.1"/>
    <property type="molecule type" value="Genomic_DNA"/>
</dbReference>
<gene>
    <name evidence="2" type="ORF">METZ01_LOCUS112887</name>
</gene>
<feature type="domain" description="Peptidoglycan beta-N-acetylmuramidase NamZ N-terminal" evidence="1">
    <location>
        <begin position="32"/>
        <end position="239"/>
    </location>
</feature>
<evidence type="ECO:0000313" key="2">
    <source>
        <dbReference type="EMBL" id="SVA60033.1"/>
    </source>
</evidence>
<dbReference type="PANTHER" id="PTHR42915:SF1">
    <property type="entry name" value="PEPTIDOGLYCAN BETA-N-ACETYLMURAMIDASE NAMZ"/>
    <property type="match status" value="1"/>
</dbReference>
<protein>
    <recommendedName>
        <fullName evidence="1">Peptidoglycan beta-N-acetylmuramidase NamZ N-terminal domain-containing protein</fullName>
    </recommendedName>
</protein>